<dbReference type="GO" id="GO:0004849">
    <property type="term" value="F:uridine kinase activity"/>
    <property type="evidence" value="ECO:0007669"/>
    <property type="project" value="UniProtKB-EC"/>
</dbReference>
<feature type="region of interest" description="Disordered" evidence="1">
    <location>
        <begin position="1"/>
        <end position="20"/>
    </location>
</feature>
<dbReference type="Proteomes" id="UP000013015">
    <property type="component" value="Unassembled WGS sequence"/>
</dbReference>
<evidence type="ECO:0000313" key="4">
    <source>
        <dbReference type="Proteomes" id="UP000013015"/>
    </source>
</evidence>
<keyword evidence="4" id="KW-1185">Reference proteome</keyword>
<reference evidence="3 4" key="1">
    <citation type="submission" date="2013-03" db="EMBL/GenBank/DDBJ databases">
        <title>Reference genome for the Human Microbiome Project.</title>
        <authorList>
            <person name="Aqrawi P."/>
            <person name="Ayvaz T."/>
            <person name="Bess C."/>
            <person name="Blankenburg K."/>
            <person name="Coyle M."/>
            <person name="Deng J."/>
            <person name="Forbes L."/>
            <person name="Fowler G."/>
            <person name="Francisco L."/>
            <person name="Fu Q."/>
            <person name="Gibbs R."/>
            <person name="Gross S."/>
            <person name="Gubbala S."/>
            <person name="Hale W."/>
            <person name="Hemphill L."/>
            <person name="Highlander S."/>
            <person name="Hirani K."/>
            <person name="Jackson L."/>
            <person name="Jakkamsetti A."/>
            <person name="Javaid M."/>
            <person name="Jayaseelan J.C."/>
            <person name="Jiang H."/>
            <person name="Joshi V."/>
            <person name="Korchina V."/>
            <person name="Kovar C."/>
            <person name="Lara F."/>
            <person name="Lee S."/>
            <person name="Liu Y."/>
            <person name="Mata R."/>
            <person name="Mathew T."/>
            <person name="Munidasa M."/>
            <person name="Muzny D."/>
            <person name="Nazareth L."/>
            <person name="Ngo R."/>
            <person name="Nguyen L."/>
            <person name="Nguyen N."/>
            <person name="Okwuonu G."/>
            <person name="Ongeri F."/>
            <person name="Palculict T."/>
            <person name="Patil S."/>
            <person name="Petrosino J."/>
            <person name="Pham C."/>
            <person name="Pham P."/>
            <person name="Pu L.-L."/>
            <person name="Qin X."/>
            <person name="Qu J."/>
            <person name="Reid J."/>
            <person name="Ross M."/>
            <person name="Ruth R."/>
            <person name="Saada N."/>
            <person name="San Lucas F."/>
            <person name="Santibanez J."/>
            <person name="Shang Y."/>
            <person name="Simmons D."/>
            <person name="Song X.-Z."/>
            <person name="Tang L.-Y."/>
            <person name="Thornton R."/>
            <person name="Warren J."/>
            <person name="Weissenberger G."/>
            <person name="Wilczek-Boney K."/>
            <person name="Worley K."/>
            <person name="Youmans B."/>
            <person name="Zhang J."/>
            <person name="Zhang L."/>
            <person name="Zhao Z."/>
            <person name="Zhou C."/>
            <person name="Zhu D."/>
            <person name="Zhu Y."/>
        </authorList>
    </citation>
    <scope>NUCLEOTIDE SEQUENCE [LARGE SCALE GENOMIC DNA]</scope>
    <source>
        <strain evidence="3 4">F0333</strain>
    </source>
</reference>
<evidence type="ECO:0000256" key="1">
    <source>
        <dbReference type="SAM" id="MobiDB-lite"/>
    </source>
</evidence>
<protein>
    <submittedName>
        <fullName evidence="3">Phosphoribulokinase/uridine kinase</fullName>
        <ecNumber evidence="3">2.7.1.19</ecNumber>
        <ecNumber evidence="3">2.7.1.48</ecNumber>
    </submittedName>
</protein>
<dbReference type="EC" id="2.7.1.19" evidence="3"/>
<organism evidence="3 4">
    <name type="scientific">Schaalia cardiffensis F0333</name>
    <dbReference type="NCBI Taxonomy" id="888050"/>
    <lineage>
        <taxon>Bacteria</taxon>
        <taxon>Bacillati</taxon>
        <taxon>Actinomycetota</taxon>
        <taxon>Actinomycetes</taxon>
        <taxon>Actinomycetales</taxon>
        <taxon>Actinomycetaceae</taxon>
        <taxon>Schaalia</taxon>
    </lineage>
</organism>
<proteinExistence type="predicted"/>
<dbReference type="PANTHER" id="PTHR10285">
    <property type="entry name" value="URIDINE KINASE"/>
    <property type="match status" value="1"/>
</dbReference>
<dbReference type="EMBL" id="AQHZ01000015">
    <property type="protein sequence ID" value="ENO18430.1"/>
    <property type="molecule type" value="Genomic_DNA"/>
</dbReference>
<dbReference type="OrthoDB" id="3192509at2"/>
<evidence type="ECO:0000259" key="2">
    <source>
        <dbReference type="Pfam" id="PF00485"/>
    </source>
</evidence>
<gene>
    <name evidence="3" type="ORF">HMPREF9004_0999</name>
</gene>
<dbReference type="Gene3D" id="3.40.50.300">
    <property type="entry name" value="P-loop containing nucleotide triphosphate hydrolases"/>
    <property type="match status" value="3"/>
</dbReference>
<dbReference type="STRING" id="888050.HMPREF9004_0999"/>
<dbReference type="PATRIC" id="fig|888050.3.peg.945"/>
<dbReference type="GO" id="GO:0005524">
    <property type="term" value="F:ATP binding"/>
    <property type="evidence" value="ECO:0007669"/>
    <property type="project" value="InterPro"/>
</dbReference>
<keyword evidence="3" id="KW-0418">Kinase</keyword>
<dbReference type="Pfam" id="PF00485">
    <property type="entry name" value="PRK"/>
    <property type="match status" value="1"/>
</dbReference>
<comment type="caution">
    <text evidence="3">The sequence shown here is derived from an EMBL/GenBank/DDBJ whole genome shotgun (WGS) entry which is preliminary data.</text>
</comment>
<evidence type="ECO:0000313" key="3">
    <source>
        <dbReference type="EMBL" id="ENO18430.1"/>
    </source>
</evidence>
<accession>N6W7B9</accession>
<dbReference type="AlphaFoldDB" id="N6W7B9"/>
<dbReference type="InterPro" id="IPR027417">
    <property type="entry name" value="P-loop_NTPase"/>
</dbReference>
<name>N6W7B9_9ACTO</name>
<dbReference type="RefSeq" id="WP_005962981.1">
    <property type="nucleotide sequence ID" value="NZ_CP040505.1"/>
</dbReference>
<dbReference type="eggNOG" id="COG0572">
    <property type="taxonomic scope" value="Bacteria"/>
</dbReference>
<sequence>MTPAPEFDSFSSADDEGDSVREGAFGEAAGADGAEVEAPRAHSGERALASLNVAQQIADLVLHRLACGEEIRVLGITGPPGTGKTTVAQLVAEILEGAAEVEVAGIAPMDGFHLSNAVLDELDRHDRKGAPDTFDVWGYAALLARVQAGDREVLAPDYRRDLHEPVAASILLPARGVVITEGNYLGLDAPGWREARERIDFLVHVDTAEELVYRRLIARHEAFGRETAEAAHWVRTVDAPNIALVNECRGRADAIVSADL</sequence>
<dbReference type="EC" id="2.7.1.48" evidence="3"/>
<dbReference type="InterPro" id="IPR006083">
    <property type="entry name" value="PRK/URK"/>
</dbReference>
<dbReference type="SUPFAM" id="SSF52540">
    <property type="entry name" value="P-loop containing nucleoside triphosphate hydrolases"/>
    <property type="match status" value="1"/>
</dbReference>
<dbReference type="HOGENOM" id="CLU_067202_2_1_11"/>
<feature type="domain" description="Phosphoribulokinase/uridine kinase" evidence="2">
    <location>
        <begin position="73"/>
        <end position="256"/>
    </location>
</feature>
<keyword evidence="3" id="KW-0808">Transferase</keyword>
<dbReference type="GO" id="GO:0008974">
    <property type="term" value="F:phosphoribulokinase activity"/>
    <property type="evidence" value="ECO:0007669"/>
    <property type="project" value="UniProtKB-EC"/>
</dbReference>